<sequence length="160" mass="18243">MKGAAQAFSRILTDSNVEHAFIGGFALNLLGSNRETLDIDVEVAMDDANPEEFRGSIPILHPSVLVLTKLKRSSQYIGSTRHQSVVKLYSDVRDIVYLLHWLQDHYMKIDFINYDSATPERLYDAVRNMRAHWVSMGENDQVKMLDDVLEESDKAIVMNN</sequence>
<evidence type="ECO:0000313" key="1">
    <source>
        <dbReference type="EMBL" id="RBA18135.1"/>
    </source>
</evidence>
<dbReference type="Proteomes" id="UP000251714">
    <property type="component" value="Unassembled WGS sequence"/>
</dbReference>
<evidence type="ECO:0000313" key="2">
    <source>
        <dbReference type="Proteomes" id="UP000251714"/>
    </source>
</evidence>
<comment type="caution">
    <text evidence="1">The sequence shown here is derived from an EMBL/GenBank/DDBJ whole genome shotgun (WGS) entry which is preliminary data.</text>
</comment>
<proteinExistence type="predicted"/>
<protein>
    <submittedName>
        <fullName evidence="1">Uncharacterized protein</fullName>
    </submittedName>
</protein>
<gene>
    <name evidence="1" type="ORF">FPRO05_11151</name>
</gene>
<name>A0A365NBF6_GIBIN</name>
<dbReference type="InterPro" id="IPR043519">
    <property type="entry name" value="NT_sf"/>
</dbReference>
<dbReference type="Gene3D" id="3.30.460.40">
    <property type="match status" value="1"/>
</dbReference>
<reference evidence="1 2" key="1">
    <citation type="submission" date="2017-12" db="EMBL/GenBank/DDBJ databases">
        <title>Genome sequence of the mycotoxigenic crop pathogen Fusarium proliferatum, strain ITEM 2341 from Date Palm.</title>
        <authorList>
            <person name="Almiman B.F."/>
            <person name="Shittu T.A."/>
            <person name="Muthumeenakshi S."/>
            <person name="Baroncelli R."/>
            <person name="Sreenivasaprasada S."/>
        </authorList>
    </citation>
    <scope>NUCLEOTIDE SEQUENCE [LARGE SCALE GENOMIC DNA]</scope>
    <source>
        <strain evidence="1 2">ITEM 2341</strain>
    </source>
</reference>
<accession>A0A365NBF6</accession>
<dbReference type="SUPFAM" id="SSF81301">
    <property type="entry name" value="Nucleotidyltransferase"/>
    <property type="match status" value="1"/>
</dbReference>
<dbReference type="AlphaFoldDB" id="A0A365NBF6"/>
<organism evidence="1 2">
    <name type="scientific">Gibberella intermedia</name>
    <name type="common">Bulb rot disease fungus</name>
    <name type="synonym">Fusarium proliferatum</name>
    <dbReference type="NCBI Taxonomy" id="948311"/>
    <lineage>
        <taxon>Eukaryota</taxon>
        <taxon>Fungi</taxon>
        <taxon>Dikarya</taxon>
        <taxon>Ascomycota</taxon>
        <taxon>Pezizomycotina</taxon>
        <taxon>Sordariomycetes</taxon>
        <taxon>Hypocreomycetidae</taxon>
        <taxon>Hypocreales</taxon>
        <taxon>Nectriaceae</taxon>
        <taxon>Fusarium</taxon>
        <taxon>Fusarium fujikuroi species complex</taxon>
    </lineage>
</organism>
<dbReference type="EMBL" id="PKMI01000015">
    <property type="protein sequence ID" value="RBA18135.1"/>
    <property type="molecule type" value="Genomic_DNA"/>
</dbReference>